<comment type="caution">
    <text evidence="1">The sequence shown here is derived from an EMBL/GenBank/DDBJ whole genome shotgun (WGS) entry which is preliminary data.</text>
</comment>
<organism evidence="1 2">
    <name type="scientific">Dioscorea alata</name>
    <name type="common">Purple yam</name>
    <dbReference type="NCBI Taxonomy" id="55571"/>
    <lineage>
        <taxon>Eukaryota</taxon>
        <taxon>Viridiplantae</taxon>
        <taxon>Streptophyta</taxon>
        <taxon>Embryophyta</taxon>
        <taxon>Tracheophyta</taxon>
        <taxon>Spermatophyta</taxon>
        <taxon>Magnoliopsida</taxon>
        <taxon>Liliopsida</taxon>
        <taxon>Dioscoreales</taxon>
        <taxon>Dioscoreaceae</taxon>
        <taxon>Dioscorea</taxon>
    </lineage>
</organism>
<protein>
    <submittedName>
        <fullName evidence="1">Filament-like plant protein</fullName>
    </submittedName>
</protein>
<reference evidence="2" key="1">
    <citation type="journal article" date="2022" name="Nat. Commun.">
        <title>Chromosome evolution and the genetic basis of agronomically important traits in greater yam.</title>
        <authorList>
            <person name="Bredeson J.V."/>
            <person name="Lyons J.B."/>
            <person name="Oniyinde I.O."/>
            <person name="Okereke N.R."/>
            <person name="Kolade O."/>
            <person name="Nnabue I."/>
            <person name="Nwadili C.O."/>
            <person name="Hribova E."/>
            <person name="Parker M."/>
            <person name="Nwogha J."/>
            <person name="Shu S."/>
            <person name="Carlson J."/>
            <person name="Kariba R."/>
            <person name="Muthemba S."/>
            <person name="Knop K."/>
            <person name="Barton G.J."/>
            <person name="Sherwood A.V."/>
            <person name="Lopez-Montes A."/>
            <person name="Asiedu R."/>
            <person name="Jamnadass R."/>
            <person name="Muchugi A."/>
            <person name="Goodstein D."/>
            <person name="Egesi C.N."/>
            <person name="Featherston J."/>
            <person name="Asfaw A."/>
            <person name="Simpson G.G."/>
            <person name="Dolezel J."/>
            <person name="Hendre P.S."/>
            <person name="Van Deynze A."/>
            <person name="Kumar P.L."/>
            <person name="Obidiegwu J.E."/>
            <person name="Bhattacharjee R."/>
            <person name="Rokhsar D.S."/>
        </authorList>
    </citation>
    <scope>NUCLEOTIDE SEQUENCE [LARGE SCALE GENOMIC DNA]</scope>
    <source>
        <strain evidence="2">cv. TDa95/00328</strain>
    </source>
</reference>
<dbReference type="EMBL" id="CM037013">
    <property type="protein sequence ID" value="KAH7688577.1"/>
    <property type="molecule type" value="Genomic_DNA"/>
</dbReference>
<evidence type="ECO:0000313" key="2">
    <source>
        <dbReference type="Proteomes" id="UP000827976"/>
    </source>
</evidence>
<dbReference type="Proteomes" id="UP000827976">
    <property type="component" value="Chromosome 3"/>
</dbReference>
<name>A0ACB7WKJ3_DIOAL</name>
<sequence>MEHKTWLWRKKPSEKTITGNGKADGGIDHMENKTLEVLRSLEELNEQLLSSRAESIAKDDLLAKQAAGLKKAEEEAASIMRQLDDTLLQKAAAEEKLKNSETSLKEYMQQLRIVKAEHQDMMNDMITKLSKDQARTRVLEGMLAETNKKVGELEAENTNLCKILENKERLIEDLSVCKFQSEEKLTMMVSELDASEKNNSSLKYEVCMLQKELDIRNEERDFTLRSADAARKQHLENIKKITKLEAECQKLRIMVRKRLPGPAALAKMRSEVEILGNNADGGRRKKLNSMVDDFAIRNSAPGNCHDASLETIASLVEKLNSIEDENKSLRESLTKKSSELQSSRAMFARIASKLSHAETRVEELSKGQHCLELVKSSPTAHDLHLAPISEDRCDEDSISCAESWASALISELEHFRNGKQPSRSSRTSGTSELSLMDDFVEMEKFAIVCADSPAGCASDFSPRVTTGKELIPVHDGLCSSPQVSSEISSNHMSFEKYPSWLQDILKVIVQKQRTAKVDLDFIIEEVRAALSKDHNSQDSFGEVDSKDVLTSRNKNEPSSQSNLEKSVSRLVNLTEEIIDRFAADNNAQQIPSQFDQIRGSYDKPSSITGYVPRIFLFESSELIAVLQHFVIASKDLLSGKADLVLFLCKLGSTVDWIINHCFSLQDVSHLKESIKDHFHINGTHASNESEAKECRVTGGDEFERKRSSPLGITSNGLFIMSQLEEVESKTTDVNGWLKNELLTLETKNKDVDEQLKSISSKNEFLITQLKKSEEIVSNLHEELAKLKELKGATENEIVKQKLANDDLNSQLRVAKVELIDALQKLSSIEVELEEKSNCCEELEATCLELQLQLESVPTKEISKYDLGAEEKQLRTDLEISAASEKLAECQETILHLGKQLKALASPKDAVLFDKVVSSHATSKTNRRPLLLEQMQAEDDAKFEELKSPKTKEVICTEPQNPSSTAFVKPNAGLLYGSKILANGKTDTTLADIIQQSPTMSSQGFNSVNESFRQKSKNDAGALVVMPKRQKGGASFLRKLLSKRKRESKKKPNLPALC</sequence>
<proteinExistence type="predicted"/>
<keyword evidence="2" id="KW-1185">Reference proteome</keyword>
<evidence type="ECO:0000313" key="1">
    <source>
        <dbReference type="EMBL" id="KAH7688577.1"/>
    </source>
</evidence>
<gene>
    <name evidence="1" type="ORF">IHE45_03G041100</name>
</gene>
<accession>A0ACB7WKJ3</accession>